<dbReference type="Pfam" id="PF06439">
    <property type="entry name" value="3keto-disac_hyd"/>
    <property type="match status" value="1"/>
</dbReference>
<evidence type="ECO:0000259" key="2">
    <source>
        <dbReference type="Pfam" id="PF06439"/>
    </source>
</evidence>
<dbReference type="KEGG" id="osu:NT6N_06190"/>
<name>A0AAT9FHZ3_9BACT</name>
<dbReference type="AlphaFoldDB" id="A0AAT9FHZ3"/>
<reference evidence="3" key="1">
    <citation type="submission" date="2024-07" db="EMBL/GenBank/DDBJ databases">
        <title>Complete genome sequence of Verrucomicrobiaceae bacterium NT6N.</title>
        <authorList>
            <person name="Huang C."/>
            <person name="Takami H."/>
            <person name="Hamasaki K."/>
        </authorList>
    </citation>
    <scope>NUCLEOTIDE SEQUENCE</scope>
    <source>
        <strain evidence="3">NT6N</strain>
    </source>
</reference>
<feature type="chain" id="PRO_5043400683" description="3-keto-alpha-glucoside-1,2-lyase/3-keto-2-hydroxy-glucal hydratase domain-containing protein" evidence="1">
    <location>
        <begin position="32"/>
        <end position="264"/>
    </location>
</feature>
<feature type="domain" description="3-keto-alpha-glucoside-1,2-lyase/3-keto-2-hydroxy-glucal hydratase" evidence="2">
    <location>
        <begin position="75"/>
        <end position="259"/>
    </location>
</feature>
<evidence type="ECO:0000256" key="1">
    <source>
        <dbReference type="SAM" id="SignalP"/>
    </source>
</evidence>
<proteinExistence type="predicted"/>
<dbReference type="EMBL" id="AP026866">
    <property type="protein sequence ID" value="BDS05579.1"/>
    <property type="molecule type" value="Genomic_DNA"/>
</dbReference>
<feature type="signal peptide" evidence="1">
    <location>
        <begin position="1"/>
        <end position="31"/>
    </location>
</feature>
<dbReference type="Gene3D" id="2.60.120.560">
    <property type="entry name" value="Exo-inulinase, domain 1"/>
    <property type="match status" value="1"/>
</dbReference>
<gene>
    <name evidence="3" type="ORF">NT6N_06190</name>
</gene>
<accession>A0AAT9FHZ3</accession>
<keyword evidence="1" id="KW-0732">Signal</keyword>
<evidence type="ECO:0000313" key="3">
    <source>
        <dbReference type="EMBL" id="BDS05579.1"/>
    </source>
</evidence>
<sequence>MGFVMNANHLKKISCALVLAGVSSSLSTVLAQETKKKKYDTPKQPWSEYTVHDMTRPHPEKVAGKTAVTTKAPEGAIVLFDGKNTDAFTKNWKVQDGILIASPGDIRTKQSFGSIQLHVEWRIPAGRKVSGQGGGNSGIFLMDRYEIQVQESHTNVTYADGQAGAIYGQTPPKVNPSAPQGEWQSFDITFQAPVYGEDGVMKSAHVTVVHNGVKIHDQQVIYGPTTHKKVAKYPKTHPEKAPLRIQWHGDPIEFRNIWLTELKK</sequence>
<dbReference type="InterPro" id="IPR010496">
    <property type="entry name" value="AL/BT2_dom"/>
</dbReference>
<organism evidence="3">
    <name type="scientific">Oceaniferula spumae</name>
    <dbReference type="NCBI Taxonomy" id="2979115"/>
    <lineage>
        <taxon>Bacteria</taxon>
        <taxon>Pseudomonadati</taxon>
        <taxon>Verrucomicrobiota</taxon>
        <taxon>Verrucomicrobiia</taxon>
        <taxon>Verrucomicrobiales</taxon>
        <taxon>Verrucomicrobiaceae</taxon>
        <taxon>Oceaniferula</taxon>
    </lineage>
</organism>
<protein>
    <recommendedName>
        <fullName evidence="2">3-keto-alpha-glucoside-1,2-lyase/3-keto-2-hydroxy-glucal hydratase domain-containing protein</fullName>
    </recommendedName>
</protein>
<dbReference type="GO" id="GO:0016787">
    <property type="term" value="F:hydrolase activity"/>
    <property type="evidence" value="ECO:0007669"/>
    <property type="project" value="InterPro"/>
</dbReference>